<sequence>MKSVNKLTVIYHDRHVGTLSMTPDNRLCAFQYDKDWLANGFSISPLDLPLKPNLFIAKPRPFWGNFGIFEDSLPDGYGRYLLNRMLKKQGINDSLLTPLQRLSIVGTSGMGALCYIPETYIGEEKTLPQLDTLQQMALDILSEKSDKDEDILYFNSGNSGGCRPKCLLHDTEGAWLVKFRHTYDSGNMGIMEYRYNETARRCGITVPDFKLIDEKYFATRRFDIENGKRLHIATAGALLNESITQPKLEYKTLLHLTGYLTQDAKQVDEMFRRMVFNVLTDNKDDHAKNFSFICRKGVWSLAPAYDLTLCSNGYNGEHATSVNNNGRPTVEDMITVGESIRISRTKGMDMIHSIAEGCSAILSKDYRSFFEKIP</sequence>
<reference evidence="6 7" key="1">
    <citation type="submission" date="2018-08" db="EMBL/GenBank/DDBJ databases">
        <title>A genome reference for cultivated species of the human gut microbiota.</title>
        <authorList>
            <person name="Zou Y."/>
            <person name="Xue W."/>
            <person name="Luo G."/>
        </authorList>
    </citation>
    <scope>NUCLEOTIDE SEQUENCE [LARGE SCALE GENOMIC DNA]</scope>
    <source>
        <strain evidence="6 7">AM13-21</strain>
    </source>
</reference>
<dbReference type="GO" id="GO:0004674">
    <property type="term" value="F:protein serine/threonine kinase activity"/>
    <property type="evidence" value="ECO:0007669"/>
    <property type="project" value="TreeGrafter"/>
</dbReference>
<protein>
    <submittedName>
        <fullName evidence="6">Type II toxin-antitoxin system HipA family toxin</fullName>
    </submittedName>
</protein>
<name>A0A415BU22_PHOVU</name>
<evidence type="ECO:0000256" key="1">
    <source>
        <dbReference type="ARBA" id="ARBA00010164"/>
    </source>
</evidence>
<evidence type="ECO:0000259" key="4">
    <source>
        <dbReference type="Pfam" id="PF07804"/>
    </source>
</evidence>
<dbReference type="Pfam" id="PF07804">
    <property type="entry name" value="HipA_C"/>
    <property type="match status" value="1"/>
</dbReference>
<evidence type="ECO:0000313" key="7">
    <source>
        <dbReference type="Proteomes" id="UP000285777"/>
    </source>
</evidence>
<keyword evidence="3" id="KW-0418">Kinase</keyword>
<dbReference type="InterPro" id="IPR052028">
    <property type="entry name" value="HipA_Ser/Thr_kinase"/>
</dbReference>
<evidence type="ECO:0000259" key="5">
    <source>
        <dbReference type="Pfam" id="PF13657"/>
    </source>
</evidence>
<gene>
    <name evidence="6" type="ORF">DW150_05535</name>
</gene>
<organism evidence="6 7">
    <name type="scientific">Phocaeicola vulgatus</name>
    <name type="common">Bacteroides vulgatus</name>
    <dbReference type="NCBI Taxonomy" id="821"/>
    <lineage>
        <taxon>Bacteria</taxon>
        <taxon>Pseudomonadati</taxon>
        <taxon>Bacteroidota</taxon>
        <taxon>Bacteroidia</taxon>
        <taxon>Bacteroidales</taxon>
        <taxon>Bacteroidaceae</taxon>
        <taxon>Phocaeicola</taxon>
    </lineage>
</organism>
<dbReference type="InterPro" id="IPR012893">
    <property type="entry name" value="HipA-like_C"/>
</dbReference>
<comment type="caution">
    <text evidence="6">The sequence shown here is derived from an EMBL/GenBank/DDBJ whole genome shotgun (WGS) entry which is preliminary data.</text>
</comment>
<dbReference type="PANTHER" id="PTHR37419:SF8">
    <property type="entry name" value="TOXIN YJJJ"/>
    <property type="match status" value="1"/>
</dbReference>
<comment type="similarity">
    <text evidence="1">Belongs to the HipA Ser/Thr kinase family.</text>
</comment>
<dbReference type="Gene3D" id="1.10.1070.20">
    <property type="match status" value="1"/>
</dbReference>
<feature type="domain" description="HipA N-terminal subdomain 1" evidence="5">
    <location>
        <begin position="7"/>
        <end position="115"/>
    </location>
</feature>
<keyword evidence="2" id="KW-0808">Transferase</keyword>
<dbReference type="PANTHER" id="PTHR37419">
    <property type="entry name" value="SERINE/THREONINE-PROTEIN KINASE TOXIN HIPA"/>
    <property type="match status" value="1"/>
</dbReference>
<dbReference type="RefSeq" id="WP_118290285.1">
    <property type="nucleotide sequence ID" value="NZ_QRLF01000007.1"/>
</dbReference>
<dbReference type="GO" id="GO:0005829">
    <property type="term" value="C:cytosol"/>
    <property type="evidence" value="ECO:0007669"/>
    <property type="project" value="TreeGrafter"/>
</dbReference>
<dbReference type="Pfam" id="PF13657">
    <property type="entry name" value="Couple_hipA"/>
    <property type="match status" value="1"/>
</dbReference>
<evidence type="ECO:0000256" key="3">
    <source>
        <dbReference type="ARBA" id="ARBA00022777"/>
    </source>
</evidence>
<proteinExistence type="inferred from homology"/>
<dbReference type="EMBL" id="QRLF01000007">
    <property type="protein sequence ID" value="RHI93659.1"/>
    <property type="molecule type" value="Genomic_DNA"/>
</dbReference>
<dbReference type="InterPro" id="IPR017508">
    <property type="entry name" value="HipA_N1"/>
</dbReference>
<dbReference type="Proteomes" id="UP000285777">
    <property type="component" value="Unassembled WGS sequence"/>
</dbReference>
<evidence type="ECO:0000313" key="6">
    <source>
        <dbReference type="EMBL" id="RHI93659.1"/>
    </source>
</evidence>
<evidence type="ECO:0000256" key="2">
    <source>
        <dbReference type="ARBA" id="ARBA00022679"/>
    </source>
</evidence>
<accession>A0A415BU22</accession>
<feature type="domain" description="HipA-like C-terminal" evidence="4">
    <location>
        <begin position="159"/>
        <end position="356"/>
    </location>
</feature>
<dbReference type="AlphaFoldDB" id="A0A415BU22"/>